<reference evidence="4" key="1">
    <citation type="submission" date="2021-02" db="EMBL/GenBank/DDBJ databases">
        <authorList>
            <person name="Dougan E. K."/>
            <person name="Rhodes N."/>
            <person name="Thang M."/>
            <person name="Chan C."/>
        </authorList>
    </citation>
    <scope>NUCLEOTIDE SEQUENCE</scope>
</reference>
<comment type="caution">
    <text evidence="4">The sequence shown here is derived from an EMBL/GenBank/DDBJ whole genome shotgun (WGS) entry which is preliminary data.</text>
</comment>
<dbReference type="Pfam" id="PF12796">
    <property type="entry name" value="Ank_2"/>
    <property type="match status" value="1"/>
</dbReference>
<dbReference type="Proteomes" id="UP000649617">
    <property type="component" value="Unassembled WGS sequence"/>
</dbReference>
<keyword evidence="3" id="KW-1133">Transmembrane helix</keyword>
<accession>A0A812IZ96</accession>
<gene>
    <name evidence="4" type="ORF">SPIL2461_LOCUS1221</name>
</gene>
<keyword evidence="3" id="KW-0472">Membrane</keyword>
<keyword evidence="3" id="KW-0812">Transmembrane</keyword>
<dbReference type="SMART" id="SM00248">
    <property type="entry name" value="ANK"/>
    <property type="match status" value="4"/>
</dbReference>
<evidence type="ECO:0000256" key="1">
    <source>
        <dbReference type="ARBA" id="ARBA00022737"/>
    </source>
</evidence>
<protein>
    <submittedName>
        <fullName evidence="4">Uncharacterized protein</fullName>
    </submittedName>
</protein>
<feature type="transmembrane region" description="Helical" evidence="3">
    <location>
        <begin position="439"/>
        <end position="458"/>
    </location>
</feature>
<dbReference type="EMBL" id="CAJNIZ010001169">
    <property type="protein sequence ID" value="CAE7184380.1"/>
    <property type="molecule type" value="Genomic_DNA"/>
</dbReference>
<dbReference type="OrthoDB" id="20872at2759"/>
<dbReference type="InterPro" id="IPR002110">
    <property type="entry name" value="Ankyrin_rpt"/>
</dbReference>
<feature type="transmembrane region" description="Helical" evidence="3">
    <location>
        <begin position="364"/>
        <end position="391"/>
    </location>
</feature>
<keyword evidence="1" id="KW-0677">Repeat</keyword>
<evidence type="ECO:0000313" key="4">
    <source>
        <dbReference type="EMBL" id="CAE7184380.1"/>
    </source>
</evidence>
<proteinExistence type="predicted"/>
<evidence type="ECO:0000256" key="3">
    <source>
        <dbReference type="SAM" id="Phobius"/>
    </source>
</evidence>
<sequence length="1319" mass="146687">MFASSRSDPVNFDVASLFFKDPDFTFFESREFFLSPSSDCDLDLDIKLSKVPNSTKAKRLQHEQRFKVKQLAEGLKAANAYQLGHASKVVENVKAQAGEEIPAVELHMFPENPLQLNSTWMALIIPKSKEMFGKTVYLCRPPEQNKQQQCIAHLTFDRAPLRLFRSWNWALDPVRSMPHKWLLCWELSLAGSVLTATCLGLYMLTRLLQSLRQDEKEDVATLAWVPKTYKLASHANVHSAVDGELTETLDACQEVSVLELQYSGNIRGDLLERLLRYAKSTLSSTPQTVWGRLQVPEGWIVLHDGHDGTSKVVSESDRAPYRANQQLMIPLFSFFRREVVLAASHASAQWLLLGKLAGLMRLEVFIGIVLSFFSVHVFVVYELTSTVQWGVYCDEVLERERQRLRPSDRRTIQNFSVILLVLAVTFLFGLATLDTLSDFPSALCSSVAPFGAVFIHSLELRACVTGLSKWREPQLTGEYTDYPGETLPTTTAAGSTSMTLSKKREIHSLLAGFFSLVVVATGLVVLIMMGSDVSQMQGVLVDYSFSEGHLVYLSQATASQNTLLLHESTDSVNFVLEPGAFTKNVTLKLEHLQLEDQTLTVPLLGEAEAEGTQPMLKYQLNLPQGPLYTRVTVEAQSALRIKATQYTFHLVRVGESIEVSLTGEVAKGSERVPFAERRRWEYQKQNAEWYVPELVGNCTLEVELQSISFAPLGPVSEEDEHRSHLPRYSHGTCLCGAEESGFGNECSKEEKVFTAAGFMGSTSSSSPICLFLRSAKTDVQIQPRTGSLSGKGLVQWLQDVSLSGKRAQLRLENGGDVTSSAKEEFEELVASNTSGLNISNKFFKAMPSTLLMRGNQLVVGTTQDETDVEKEALPFKVVPHPPPVVLNATTGFLLPHFDLHTVRNEYVVCGVPHIDQLHSFILDERFDVETEVTESVRDCFNEPVVEKRFRAVRNASCDYCESYLPWNGNYDVLATLSPQQCVLRAIDLNDRTALNQTMSWYTLGYLQQHANACGFAQKAVRLERWDMLKELALYFDADCAGCEETPLGVAAAKGRLPALEHLLDEETGVHVDTLDANNFTALVHAVRNCELEATKFLLDKGSNVNHLFLPFPDAECPATPLFLVFRHDGRGDLQGQGTCHAKDKTTPKTDHVESMVLLLNRSGASFSIKGRNGCLKRTALMEAMNSKSWPEVELLLKLGVDANEEGDARVGAVQRPLIALVDQFLSQESMEWTTFTKVADLLLHHGADVNAADGHFRKTSLMKAALECSIELVDFLMQHHASTNIKDSDGDTAEADAAWGCRKNVTAKDKMMLLLRAGE</sequence>
<dbReference type="PANTHER" id="PTHR24166:SF48">
    <property type="entry name" value="PROTEIN VAPYRIN"/>
    <property type="match status" value="1"/>
</dbReference>
<evidence type="ECO:0000313" key="5">
    <source>
        <dbReference type="Proteomes" id="UP000649617"/>
    </source>
</evidence>
<keyword evidence="2" id="KW-0040">ANK repeat</keyword>
<keyword evidence="5" id="KW-1185">Reference proteome</keyword>
<organism evidence="4 5">
    <name type="scientific">Symbiodinium pilosum</name>
    <name type="common">Dinoflagellate</name>
    <dbReference type="NCBI Taxonomy" id="2952"/>
    <lineage>
        <taxon>Eukaryota</taxon>
        <taxon>Sar</taxon>
        <taxon>Alveolata</taxon>
        <taxon>Dinophyceae</taxon>
        <taxon>Suessiales</taxon>
        <taxon>Symbiodiniaceae</taxon>
        <taxon>Symbiodinium</taxon>
    </lineage>
</organism>
<dbReference type="InterPro" id="IPR036770">
    <property type="entry name" value="Ankyrin_rpt-contain_sf"/>
</dbReference>
<feature type="transmembrane region" description="Helical" evidence="3">
    <location>
        <begin position="412"/>
        <end position="433"/>
    </location>
</feature>
<dbReference type="Gene3D" id="1.25.40.20">
    <property type="entry name" value="Ankyrin repeat-containing domain"/>
    <property type="match status" value="2"/>
</dbReference>
<feature type="transmembrane region" description="Helical" evidence="3">
    <location>
        <begin position="508"/>
        <end position="529"/>
    </location>
</feature>
<dbReference type="SUPFAM" id="SSF48403">
    <property type="entry name" value="Ankyrin repeat"/>
    <property type="match status" value="1"/>
</dbReference>
<dbReference type="InterPro" id="IPR050889">
    <property type="entry name" value="Dendritic_Spine_Reg/Scaffold"/>
</dbReference>
<dbReference type="PANTHER" id="PTHR24166">
    <property type="entry name" value="ROLLING PEBBLES, ISOFORM B"/>
    <property type="match status" value="1"/>
</dbReference>
<evidence type="ECO:0000256" key="2">
    <source>
        <dbReference type="ARBA" id="ARBA00023043"/>
    </source>
</evidence>
<name>A0A812IZ96_SYMPI</name>